<feature type="signal peptide" evidence="6">
    <location>
        <begin position="1"/>
        <end position="29"/>
    </location>
</feature>
<feature type="coiled-coil region" evidence="5">
    <location>
        <begin position="59"/>
        <end position="88"/>
    </location>
</feature>
<keyword evidence="3" id="KW-1015">Disulfide bond</keyword>
<evidence type="ECO:0000313" key="8">
    <source>
        <dbReference type="EMBL" id="BBF92871.1"/>
    </source>
</evidence>
<dbReference type="InterPro" id="IPR013766">
    <property type="entry name" value="Thioredoxin_domain"/>
</dbReference>
<dbReference type="InterPro" id="IPR001853">
    <property type="entry name" value="DSBA-like_thioredoxin_dom"/>
</dbReference>
<evidence type="ECO:0000256" key="6">
    <source>
        <dbReference type="SAM" id="SignalP"/>
    </source>
</evidence>
<feature type="domain" description="Thioredoxin" evidence="7">
    <location>
        <begin position="53"/>
        <end position="253"/>
    </location>
</feature>
<keyword evidence="9" id="KW-1185">Reference proteome</keyword>
<name>A0A348FZY8_9HYPH</name>
<dbReference type="RefSeq" id="WP_244600154.1">
    <property type="nucleotide sequence ID" value="NZ_AP018907.1"/>
</dbReference>
<dbReference type="PROSITE" id="PS51318">
    <property type="entry name" value="TAT"/>
    <property type="match status" value="1"/>
</dbReference>
<evidence type="ECO:0000256" key="2">
    <source>
        <dbReference type="ARBA" id="ARBA00023002"/>
    </source>
</evidence>
<dbReference type="InterPro" id="IPR036249">
    <property type="entry name" value="Thioredoxin-like_sf"/>
</dbReference>
<evidence type="ECO:0000256" key="5">
    <source>
        <dbReference type="SAM" id="Coils"/>
    </source>
</evidence>
<feature type="chain" id="PRO_5016938891" evidence="6">
    <location>
        <begin position="30"/>
        <end position="260"/>
    </location>
</feature>
<evidence type="ECO:0000313" key="9">
    <source>
        <dbReference type="Proteomes" id="UP000266934"/>
    </source>
</evidence>
<evidence type="ECO:0000256" key="4">
    <source>
        <dbReference type="ARBA" id="ARBA00023284"/>
    </source>
</evidence>
<evidence type="ECO:0000256" key="1">
    <source>
        <dbReference type="ARBA" id="ARBA00022729"/>
    </source>
</evidence>
<organism evidence="8 9">
    <name type="scientific">Blastochloris tepida</name>
    <dbReference type="NCBI Taxonomy" id="2233851"/>
    <lineage>
        <taxon>Bacteria</taxon>
        <taxon>Pseudomonadati</taxon>
        <taxon>Pseudomonadota</taxon>
        <taxon>Alphaproteobacteria</taxon>
        <taxon>Hyphomicrobiales</taxon>
        <taxon>Blastochloridaceae</taxon>
        <taxon>Blastochloris</taxon>
    </lineage>
</organism>
<reference evidence="8 9" key="1">
    <citation type="submission" date="2018-08" db="EMBL/GenBank/DDBJ databases">
        <title>Complete genome sequencing of Blastochloris tepida GI.</title>
        <authorList>
            <person name="Tsukatani Y."/>
            <person name="Mori H."/>
        </authorList>
    </citation>
    <scope>NUCLEOTIDE SEQUENCE [LARGE SCALE GENOMIC DNA]</scope>
    <source>
        <strain evidence="8 9">GI</strain>
    </source>
</reference>
<dbReference type="EMBL" id="AP018907">
    <property type="protein sequence ID" value="BBF92871.1"/>
    <property type="molecule type" value="Genomic_DNA"/>
</dbReference>
<dbReference type="Pfam" id="PF18312">
    <property type="entry name" value="ScsC_N"/>
    <property type="match status" value="1"/>
</dbReference>
<sequence length="260" mass="28148">MTLFSLTARTAMAGLALLAAAAVAAPAWAQTAAPLTREDVEKIVRETIVKNPEILQEALQELEKRANADEEKRRKQALSANRDQLLNSPKSVVIGNPKGDVTIVEFFDYNCGFCKRALSDLVELVKSDANLKVVLKDFPVLGESSVQAATVALAAKLQATPAKYFEFHQKLMGGRGEATRERAMAVAKEVGFDMARLTKDMESPEVMATLQENFRLAQDLGLTGTPSYVVGGEVVVGAVGLEKLREQLRAARAACPEKDC</sequence>
<dbReference type="PROSITE" id="PS51352">
    <property type="entry name" value="THIOREDOXIN_2"/>
    <property type="match status" value="1"/>
</dbReference>
<dbReference type="Proteomes" id="UP000266934">
    <property type="component" value="Chromosome"/>
</dbReference>
<dbReference type="InterPro" id="IPR006311">
    <property type="entry name" value="TAT_signal"/>
</dbReference>
<dbReference type="KEGG" id="blag:BLTE_15560"/>
<keyword evidence="4" id="KW-0676">Redox-active center</keyword>
<dbReference type="InterPro" id="IPR041205">
    <property type="entry name" value="ScsC_N"/>
</dbReference>
<protein>
    <submittedName>
        <fullName evidence="8">Outer membrane protein</fullName>
    </submittedName>
</protein>
<dbReference type="SUPFAM" id="SSF52833">
    <property type="entry name" value="Thioredoxin-like"/>
    <property type="match status" value="1"/>
</dbReference>
<dbReference type="Pfam" id="PF01323">
    <property type="entry name" value="DSBA"/>
    <property type="match status" value="1"/>
</dbReference>
<dbReference type="GO" id="GO:0016491">
    <property type="term" value="F:oxidoreductase activity"/>
    <property type="evidence" value="ECO:0007669"/>
    <property type="project" value="UniProtKB-KW"/>
</dbReference>
<accession>A0A348FZY8</accession>
<dbReference type="Gene3D" id="3.40.30.10">
    <property type="entry name" value="Glutaredoxin"/>
    <property type="match status" value="1"/>
</dbReference>
<dbReference type="PANTHER" id="PTHR13887">
    <property type="entry name" value="GLUTATHIONE S-TRANSFERASE KAPPA"/>
    <property type="match status" value="1"/>
</dbReference>
<dbReference type="AlphaFoldDB" id="A0A348FZY8"/>
<gene>
    <name evidence="8" type="ORF">BLTE_15560</name>
</gene>
<keyword evidence="5" id="KW-0175">Coiled coil</keyword>
<keyword evidence="2" id="KW-0560">Oxidoreductase</keyword>
<proteinExistence type="predicted"/>
<dbReference type="PANTHER" id="PTHR13887:SF14">
    <property type="entry name" value="DISULFIDE BOND FORMATION PROTEIN D"/>
    <property type="match status" value="1"/>
</dbReference>
<dbReference type="CDD" id="cd03023">
    <property type="entry name" value="DsbA_Com1_like"/>
    <property type="match status" value="1"/>
</dbReference>
<evidence type="ECO:0000256" key="3">
    <source>
        <dbReference type="ARBA" id="ARBA00023157"/>
    </source>
</evidence>
<keyword evidence="1 6" id="KW-0732">Signal</keyword>
<evidence type="ECO:0000259" key="7">
    <source>
        <dbReference type="PROSITE" id="PS51352"/>
    </source>
</evidence>